<name>A0ABN6D452_9BURK</name>
<proteinExistence type="predicted"/>
<evidence type="ECO:0000256" key="2">
    <source>
        <dbReference type="ARBA" id="ARBA00005182"/>
    </source>
</evidence>
<feature type="signal peptide" evidence="7">
    <location>
        <begin position="1"/>
        <end position="24"/>
    </location>
</feature>
<dbReference type="EMBL" id="AP024238">
    <property type="protein sequence ID" value="BCO25579.1"/>
    <property type="molecule type" value="Genomic_DNA"/>
</dbReference>
<dbReference type="RefSeq" id="WP_223907485.1">
    <property type="nucleotide sequence ID" value="NZ_AP024238.1"/>
</dbReference>
<accession>A0ABN6D452</accession>
<evidence type="ECO:0000256" key="1">
    <source>
        <dbReference type="ARBA" id="ARBA00004418"/>
    </source>
</evidence>
<comment type="subcellular location">
    <subcellularLocation>
        <location evidence="1">Periplasm</location>
    </subcellularLocation>
</comment>
<evidence type="ECO:0000313" key="9">
    <source>
        <dbReference type="EMBL" id="BCO25579.1"/>
    </source>
</evidence>
<protein>
    <submittedName>
        <fullName evidence="9">Alginate O-acetylase AlgJ</fullName>
    </submittedName>
</protein>
<keyword evidence="6" id="KW-0016">Alginate biosynthesis</keyword>
<reference evidence="9 10" key="1">
    <citation type="journal article" date="2021" name="Microbiol. Spectr.">
        <title>A Single Bacterium Capable of Oxidation and Reduction of Iron at Circumneutral pH.</title>
        <authorList>
            <person name="Kato S."/>
            <person name="Ohkuma M."/>
        </authorList>
    </citation>
    <scope>NUCLEOTIDE SEQUENCE [LARGE SCALE GENOMIC DNA]</scope>
    <source>
        <strain evidence="9 10">MIZ03</strain>
    </source>
</reference>
<evidence type="ECO:0000259" key="8">
    <source>
        <dbReference type="Pfam" id="PF16822"/>
    </source>
</evidence>
<sequence length="338" mass="37900">MKTKLAKYLFVLYLSVFLSEPVWSAEPATALIGKDEWLFYRYEIATSNDDAPINQSINLIGKFSKILSDHGTSLLVAMVPIKMRIYSEYLPDEVKIDEYMAGHYKQLLGALNSGGVSTVDLNTAFMNDAHRKSDTPLFFRLDSHWTPTGAMTAAQAIKEEVGRSPVLQKLVDSTPAVAYSIKIANRKRASKGRDLVNQLPENSPVFAPEMVAQVNVVRAPSAQADLLGAQAEPQIALMGSSYSKDWTGFSDALRFVFQRDVTSVAVSADQGSWVGMESYLRDEAFQTNPPRLLIWELPERDMKAPPDYKFRETRYVMNNEEWLKRVSALVASSKFRKP</sequence>
<evidence type="ECO:0000256" key="6">
    <source>
        <dbReference type="ARBA" id="ARBA00022841"/>
    </source>
</evidence>
<organism evidence="9 10">
    <name type="scientific">Rhodoferax lithotrophicus</name>
    <dbReference type="NCBI Taxonomy" id="2798804"/>
    <lineage>
        <taxon>Bacteria</taxon>
        <taxon>Pseudomonadati</taxon>
        <taxon>Pseudomonadota</taxon>
        <taxon>Betaproteobacteria</taxon>
        <taxon>Burkholderiales</taxon>
        <taxon>Comamonadaceae</taxon>
        <taxon>Rhodoferax</taxon>
    </lineage>
</organism>
<keyword evidence="5" id="KW-0574">Periplasm</keyword>
<gene>
    <name evidence="9" type="ORF">MIZ03_0440</name>
</gene>
<dbReference type="InterPro" id="IPR031811">
    <property type="entry name" value="ALGX/ALGJ_SGNH-like"/>
</dbReference>
<keyword evidence="10" id="KW-1185">Reference proteome</keyword>
<evidence type="ECO:0000313" key="10">
    <source>
        <dbReference type="Proteomes" id="UP000824366"/>
    </source>
</evidence>
<feature type="domain" description="AlgX/AlgJ SGNH hydrolase-like" evidence="8">
    <location>
        <begin position="31"/>
        <end position="299"/>
    </location>
</feature>
<evidence type="ECO:0000256" key="4">
    <source>
        <dbReference type="ARBA" id="ARBA00022729"/>
    </source>
</evidence>
<evidence type="ECO:0000256" key="7">
    <source>
        <dbReference type="SAM" id="SignalP"/>
    </source>
</evidence>
<feature type="chain" id="PRO_5047282841" evidence="7">
    <location>
        <begin position="25"/>
        <end position="338"/>
    </location>
</feature>
<dbReference type="Pfam" id="PF16822">
    <property type="entry name" value="ALGX"/>
    <property type="match status" value="1"/>
</dbReference>
<comment type="pathway">
    <text evidence="2">Glycan biosynthesis; alginate biosynthesis.</text>
</comment>
<keyword evidence="3" id="KW-0808">Transferase</keyword>
<evidence type="ECO:0000256" key="5">
    <source>
        <dbReference type="ARBA" id="ARBA00022764"/>
    </source>
</evidence>
<keyword evidence="4 7" id="KW-0732">Signal</keyword>
<dbReference type="Proteomes" id="UP000824366">
    <property type="component" value="Chromosome"/>
</dbReference>
<evidence type="ECO:0000256" key="3">
    <source>
        <dbReference type="ARBA" id="ARBA00022679"/>
    </source>
</evidence>